<comment type="caution">
    <text evidence="3">The sequence shown here is derived from an EMBL/GenBank/DDBJ whole genome shotgun (WGS) entry which is preliminary data.</text>
</comment>
<keyword evidence="4" id="KW-1185">Reference proteome</keyword>
<dbReference type="RefSeq" id="WP_132980052.1">
    <property type="nucleotide sequence ID" value="NZ_BAAAEN010000002.1"/>
</dbReference>
<dbReference type="Proteomes" id="UP001501706">
    <property type="component" value="Unassembled WGS sequence"/>
</dbReference>
<dbReference type="SMART" id="SM00450">
    <property type="entry name" value="RHOD"/>
    <property type="match status" value="4"/>
</dbReference>
<evidence type="ECO:0000259" key="2">
    <source>
        <dbReference type="PROSITE" id="PS50206"/>
    </source>
</evidence>
<name>A0ABN1BBM9_9BURK</name>
<organism evidence="3 4">
    <name type="scientific">Pigmentiphaga daeguensis</name>
    <dbReference type="NCBI Taxonomy" id="414049"/>
    <lineage>
        <taxon>Bacteria</taxon>
        <taxon>Pseudomonadati</taxon>
        <taxon>Pseudomonadota</taxon>
        <taxon>Betaproteobacteria</taxon>
        <taxon>Burkholderiales</taxon>
        <taxon>Alcaligenaceae</taxon>
        <taxon>Pigmentiphaga</taxon>
    </lineage>
</organism>
<dbReference type="Gene3D" id="3.40.250.10">
    <property type="entry name" value="Rhodanese-like domain"/>
    <property type="match status" value="4"/>
</dbReference>
<dbReference type="InterPro" id="IPR036873">
    <property type="entry name" value="Rhodanese-like_dom_sf"/>
</dbReference>
<gene>
    <name evidence="3" type="ORF">GCM10009097_07920</name>
</gene>
<feature type="domain" description="Rhodanese" evidence="2">
    <location>
        <begin position="387"/>
        <end position="473"/>
    </location>
</feature>
<sequence>MSKTITAGQAKQWLDEGGEIAFLDVREHGQYGEEHPFFVVSVPYSRLELDVERLVPRKTVPVVLLDDGDGVAERAAARLEAVGYGHMHVLRGGAAAWKAAGYGMFQGVHLPSKTFGELVEHAYHTPRLQAPELAAMQARGEAVVVLDGRPVDEFRKMNIPGAVCCPNGELALRIHALVPDDRTPVVINCAGRTRSIIGAQTLINIGIPNPVYALENGTQGWYLNDLALEHGNDRRYPQVDAAAPDLKARRDRARELAGRHGVAEVDAATLAGWMRQEDRTTFLLDVRTGEEFAAGSLPGAQHAPGGQLLQGTDLYVGVKGARLVVTDDDGIRARVVASWLAQMGREIHVLPPEEWTRAGAALPPPAPAVAVQGLPLVGPAELAALVAAGQVQILDVRASMAYRQAHIAGARWAIRPRMAGLAGTGAGALVLVAASAELAALAAGELPEALRAGARALVAPVAQWREAGLAVEATPDTPRDADCIDFLFFVHDRHDGNKEAARRYLAWETGLIGQLDAQERGAYRISP</sequence>
<feature type="domain" description="Rhodanese" evidence="2">
    <location>
        <begin position="277"/>
        <end position="364"/>
    </location>
</feature>
<dbReference type="PANTHER" id="PTHR43855">
    <property type="entry name" value="THIOSULFATE SULFURTRANSFERASE"/>
    <property type="match status" value="1"/>
</dbReference>
<dbReference type="Pfam" id="PF00581">
    <property type="entry name" value="Rhodanese"/>
    <property type="match status" value="4"/>
</dbReference>
<dbReference type="InterPro" id="IPR001763">
    <property type="entry name" value="Rhodanese-like_dom"/>
</dbReference>
<dbReference type="SUPFAM" id="SSF52821">
    <property type="entry name" value="Rhodanese/Cell cycle control phosphatase"/>
    <property type="match status" value="4"/>
</dbReference>
<dbReference type="InterPro" id="IPR051126">
    <property type="entry name" value="Thiosulfate_sulfurtransferase"/>
</dbReference>
<protein>
    <submittedName>
        <fullName evidence="3">Rhodanese-related sulfurtransferase</fullName>
    </submittedName>
</protein>
<evidence type="ECO:0000313" key="3">
    <source>
        <dbReference type="EMBL" id="GAA0494357.1"/>
    </source>
</evidence>
<feature type="domain" description="Rhodanese" evidence="2">
    <location>
        <begin position="16"/>
        <end position="106"/>
    </location>
</feature>
<feature type="domain" description="Rhodanese" evidence="2">
    <location>
        <begin position="139"/>
        <end position="230"/>
    </location>
</feature>
<evidence type="ECO:0000313" key="4">
    <source>
        <dbReference type="Proteomes" id="UP001501706"/>
    </source>
</evidence>
<keyword evidence="1" id="KW-0677">Repeat</keyword>
<reference evidence="3 4" key="1">
    <citation type="journal article" date="2019" name="Int. J. Syst. Evol. Microbiol.">
        <title>The Global Catalogue of Microorganisms (GCM) 10K type strain sequencing project: providing services to taxonomists for standard genome sequencing and annotation.</title>
        <authorList>
            <consortium name="The Broad Institute Genomics Platform"/>
            <consortium name="The Broad Institute Genome Sequencing Center for Infectious Disease"/>
            <person name="Wu L."/>
            <person name="Ma J."/>
        </authorList>
    </citation>
    <scope>NUCLEOTIDE SEQUENCE [LARGE SCALE GENOMIC DNA]</scope>
    <source>
        <strain evidence="3 4">JCM 14330</strain>
    </source>
</reference>
<dbReference type="EMBL" id="BAAAEN010000002">
    <property type="protein sequence ID" value="GAA0494357.1"/>
    <property type="molecule type" value="Genomic_DNA"/>
</dbReference>
<dbReference type="PROSITE" id="PS50206">
    <property type="entry name" value="RHODANESE_3"/>
    <property type="match status" value="4"/>
</dbReference>
<evidence type="ECO:0000256" key="1">
    <source>
        <dbReference type="ARBA" id="ARBA00022737"/>
    </source>
</evidence>
<accession>A0ABN1BBM9</accession>
<dbReference type="PANTHER" id="PTHR43855:SF1">
    <property type="entry name" value="THIOSULFATE SULFURTRANSFERASE"/>
    <property type="match status" value="1"/>
</dbReference>
<proteinExistence type="predicted"/>